<dbReference type="OrthoDB" id="8703697at2"/>
<organism evidence="2 3">
    <name type="scientific">Pseudoduganella lutea</name>
    <dbReference type="NCBI Taxonomy" id="321985"/>
    <lineage>
        <taxon>Bacteria</taxon>
        <taxon>Pseudomonadati</taxon>
        <taxon>Pseudomonadota</taxon>
        <taxon>Betaproteobacteria</taxon>
        <taxon>Burkholderiales</taxon>
        <taxon>Oxalobacteraceae</taxon>
        <taxon>Telluria group</taxon>
        <taxon>Pseudoduganella</taxon>
    </lineage>
</organism>
<accession>A0A4P6L6F2</accession>
<evidence type="ECO:0000313" key="2">
    <source>
        <dbReference type="EMBL" id="QBE67074.1"/>
    </source>
</evidence>
<dbReference type="AlphaFoldDB" id="A0A4P6L6F2"/>
<name>A0A4P6L6F2_9BURK</name>
<evidence type="ECO:0000313" key="3">
    <source>
        <dbReference type="Proteomes" id="UP000290637"/>
    </source>
</evidence>
<protein>
    <submittedName>
        <fullName evidence="2">Uncharacterized protein</fullName>
    </submittedName>
</protein>
<dbReference type="KEGG" id="plue:EWM63_04345"/>
<feature type="region of interest" description="Disordered" evidence="1">
    <location>
        <begin position="242"/>
        <end position="263"/>
    </location>
</feature>
<proteinExistence type="predicted"/>
<evidence type="ECO:0000256" key="1">
    <source>
        <dbReference type="SAM" id="MobiDB-lite"/>
    </source>
</evidence>
<dbReference type="EMBL" id="CP035913">
    <property type="protein sequence ID" value="QBE67074.1"/>
    <property type="molecule type" value="Genomic_DNA"/>
</dbReference>
<dbReference type="Proteomes" id="UP000290637">
    <property type="component" value="Chromosome"/>
</dbReference>
<sequence length="263" mass="29063">MLLFLAAVLAGCAGNARLKEVRALAAEAPKLNGYIELSQRYRDTYEREKPYLAPAADKREQAIDAERRAAYPDLVAIHEAVTAYLRTLGKLAGGDQFDPGDAIKDVAKGIKAWPDTGLTDRHVNAVSGLARAIARVATGRAQDQAVQEMLRDGDEPLRDSLDAMSTVLRYYDKHHDNEQAIVIGMLETEIPFADKPQDRLLAALAKAHRHEKLNEYRLLGRRHTLVRQNVQAIRERHEALVRSLEPASPQPAARVAANQGAQP</sequence>
<gene>
    <name evidence="2" type="ORF">EWM63_04345</name>
</gene>
<keyword evidence="3" id="KW-1185">Reference proteome</keyword>
<reference evidence="2 3" key="1">
    <citation type="submission" date="2019-02" db="EMBL/GenBank/DDBJ databases">
        <title>Draft Genome Sequences of Six Type Strains of the Genus Massilia.</title>
        <authorList>
            <person name="Miess H."/>
            <person name="Frediansyhah A."/>
            <person name="Gross H."/>
        </authorList>
    </citation>
    <scope>NUCLEOTIDE SEQUENCE [LARGE SCALE GENOMIC DNA]</scope>
    <source>
        <strain evidence="2 3">DSM 17473</strain>
    </source>
</reference>